<evidence type="ECO:0000256" key="9">
    <source>
        <dbReference type="ARBA" id="ARBA00023180"/>
    </source>
</evidence>
<evidence type="ECO:0000256" key="18">
    <source>
        <dbReference type="SAM" id="MobiDB-lite"/>
    </source>
</evidence>
<dbReference type="CDD" id="cd01752">
    <property type="entry name" value="PLAT_polycystin"/>
    <property type="match status" value="1"/>
</dbReference>
<dbReference type="InterPro" id="IPR051223">
    <property type="entry name" value="Polycystin"/>
</dbReference>
<reference evidence="22 23" key="1">
    <citation type="submission" date="2019-11" db="EMBL/GenBank/DDBJ databases">
        <authorList>
            <person name="Yang C."/>
            <person name="Li F."/>
        </authorList>
    </citation>
    <scope>NUCLEOTIDE SEQUENCE [LARGE SCALE GENOMIC DNA]</scope>
    <source>
        <strain evidence="22">KB4526</strain>
        <tissue evidence="22">Muscle</tissue>
    </source>
</reference>
<feature type="compositionally biased region" description="Polar residues" evidence="18">
    <location>
        <begin position="1384"/>
        <end position="1394"/>
    </location>
</feature>
<dbReference type="GO" id="GO:0002080">
    <property type="term" value="C:acrosomal membrane"/>
    <property type="evidence" value="ECO:0007669"/>
    <property type="project" value="UniProtKB-SubCell"/>
</dbReference>
<evidence type="ECO:0000256" key="13">
    <source>
        <dbReference type="ARBA" id="ARBA00060440"/>
    </source>
</evidence>
<feature type="transmembrane region" description="Helical" evidence="19">
    <location>
        <begin position="1995"/>
        <end position="2021"/>
    </location>
</feature>
<dbReference type="GO" id="GO:0005886">
    <property type="term" value="C:plasma membrane"/>
    <property type="evidence" value="ECO:0007669"/>
    <property type="project" value="UniProtKB-SubCell"/>
</dbReference>
<organism evidence="22 23">
    <name type="scientific">Crocuta crocuta</name>
    <name type="common">Spotted hyena</name>
    <dbReference type="NCBI Taxonomy" id="9678"/>
    <lineage>
        <taxon>Eukaryota</taxon>
        <taxon>Metazoa</taxon>
        <taxon>Chordata</taxon>
        <taxon>Craniata</taxon>
        <taxon>Vertebrata</taxon>
        <taxon>Euteleostomi</taxon>
        <taxon>Mammalia</taxon>
        <taxon>Eutheria</taxon>
        <taxon>Laurasiatheria</taxon>
        <taxon>Carnivora</taxon>
        <taxon>Feliformia</taxon>
        <taxon>Hyaenidae</taxon>
        <taxon>Crocuta</taxon>
    </lineage>
</organism>
<proteinExistence type="inferred from homology"/>
<evidence type="ECO:0000256" key="3">
    <source>
        <dbReference type="ARBA" id="ARBA00007200"/>
    </source>
</evidence>
<dbReference type="PANTHER" id="PTHR10877">
    <property type="entry name" value="POLYCYSTIN FAMILY MEMBER"/>
    <property type="match status" value="1"/>
</dbReference>
<dbReference type="SMART" id="SM00308">
    <property type="entry name" value="LH2"/>
    <property type="match status" value="1"/>
</dbReference>
<evidence type="ECO:0000256" key="7">
    <source>
        <dbReference type="ARBA" id="ARBA00022989"/>
    </source>
</evidence>
<dbReference type="InterPro" id="IPR001024">
    <property type="entry name" value="PLAT/LH2_dom"/>
</dbReference>
<feature type="transmembrane region" description="Helical" evidence="19">
    <location>
        <begin position="1556"/>
        <end position="1580"/>
    </location>
</feature>
<comment type="subcellular location">
    <subcellularLocation>
        <location evidence="2">Cell membrane</location>
        <topology evidence="2">Multi-pass membrane protein</topology>
    </subcellularLocation>
    <subcellularLocation>
        <location evidence="13">Cytoplasmic vesicle</location>
        <location evidence="13">Secretory vesicle</location>
        <location evidence="13">Acrosome membrane</location>
        <topology evidence="13">Multi-pass membrane protein</topology>
    </subcellularLocation>
    <subcellularLocation>
        <location evidence="1">Nucleus</location>
    </subcellularLocation>
</comment>
<feature type="transmembrane region" description="Helical" evidence="19">
    <location>
        <begin position="1814"/>
        <end position="1836"/>
    </location>
</feature>
<evidence type="ECO:0000313" key="23">
    <source>
        <dbReference type="Proteomes" id="UP000475037"/>
    </source>
</evidence>
<evidence type="ECO:0000256" key="16">
    <source>
        <dbReference type="ARBA" id="ARBA00082925"/>
    </source>
</evidence>
<dbReference type="Gene3D" id="2.60.60.20">
    <property type="entry name" value="PLAT/LH2 domain"/>
    <property type="match status" value="1"/>
</dbReference>
<dbReference type="InterPro" id="IPR046791">
    <property type="entry name" value="Polycystin_dom"/>
</dbReference>
<comment type="similarity">
    <text evidence="3">Belongs to the polycystin family.</text>
</comment>
<accession>A0A6G1B4F6</accession>
<keyword evidence="10" id="KW-0539">Nucleus</keyword>
<dbReference type="GO" id="GO:0050982">
    <property type="term" value="P:detection of mechanical stimulus"/>
    <property type="evidence" value="ECO:0007669"/>
    <property type="project" value="TreeGrafter"/>
</dbReference>
<feature type="transmembrane region" description="Helical" evidence="19">
    <location>
        <begin position="1275"/>
        <end position="1295"/>
    </location>
</feature>
<gene>
    <name evidence="22" type="primary">Pkdrej_0</name>
    <name evidence="22" type="ORF">FOF47_R07988</name>
</gene>
<dbReference type="Gene3D" id="1.10.287.70">
    <property type="match status" value="1"/>
</dbReference>
<dbReference type="Pfam" id="PF02010">
    <property type="entry name" value="REJ"/>
    <property type="match status" value="1"/>
</dbReference>
<feature type="region of interest" description="Disordered" evidence="18">
    <location>
        <begin position="1335"/>
        <end position="1403"/>
    </location>
</feature>
<feature type="transmembrane region" description="Helical" evidence="19">
    <location>
        <begin position="1237"/>
        <end position="1255"/>
    </location>
</feature>
<dbReference type="InterPro" id="IPR013122">
    <property type="entry name" value="PKD1_2_channel"/>
</dbReference>
<keyword evidence="5 19" id="KW-0812">Transmembrane</keyword>
<feature type="non-terminal residue" evidence="22">
    <location>
        <position position="2102"/>
    </location>
</feature>
<feature type="transmembrane region" description="Helical" evidence="19">
    <location>
        <begin position="1899"/>
        <end position="1917"/>
    </location>
</feature>
<evidence type="ECO:0000256" key="17">
    <source>
        <dbReference type="PROSITE-ProRule" id="PRU00152"/>
    </source>
</evidence>
<dbReference type="Pfam" id="PF20519">
    <property type="entry name" value="Polycystin_dom"/>
    <property type="match status" value="1"/>
</dbReference>
<comment type="function">
    <text evidence="12">Testis-specific protein that controls sperm transport and the timing of zona pellucida-evoked exocytosis of the sperm acrosome.</text>
</comment>
<dbReference type="InterPro" id="IPR014010">
    <property type="entry name" value="REJ_dom"/>
</dbReference>
<evidence type="ECO:0000256" key="8">
    <source>
        <dbReference type="ARBA" id="ARBA00023136"/>
    </source>
</evidence>
<feature type="transmembrane region" description="Helical" evidence="19">
    <location>
        <begin position="1857"/>
        <end position="1879"/>
    </location>
</feature>
<dbReference type="Pfam" id="PF01477">
    <property type="entry name" value="PLAT"/>
    <property type="match status" value="1"/>
</dbReference>
<evidence type="ECO:0000256" key="12">
    <source>
        <dbReference type="ARBA" id="ARBA00057509"/>
    </source>
</evidence>
<evidence type="ECO:0000256" key="2">
    <source>
        <dbReference type="ARBA" id="ARBA00004651"/>
    </source>
</evidence>
<keyword evidence="8 19" id="KW-0472">Membrane</keyword>
<dbReference type="InterPro" id="IPR036392">
    <property type="entry name" value="PLAT/LH2_dom_sf"/>
</dbReference>
<keyword evidence="4" id="KW-1003">Cell membrane</keyword>
<comment type="caution">
    <text evidence="22">The sequence shown here is derived from an EMBL/GenBank/DDBJ whole genome shotgun (WGS) entry which is preliminary data.</text>
</comment>
<dbReference type="Pfam" id="PF08016">
    <property type="entry name" value="PKD_channel"/>
    <property type="match status" value="1"/>
</dbReference>
<dbReference type="GO" id="GO:0005634">
    <property type="term" value="C:nucleus"/>
    <property type="evidence" value="ECO:0007669"/>
    <property type="project" value="UniProtKB-SubCell"/>
</dbReference>
<dbReference type="FunFam" id="2.60.60.20:FF:000016">
    <property type="entry name" value="Polycystin family receptor for egg jelly"/>
    <property type="match status" value="1"/>
</dbReference>
<evidence type="ECO:0000256" key="14">
    <source>
        <dbReference type="ARBA" id="ARBA00068425"/>
    </source>
</evidence>
<dbReference type="PROSITE" id="PS50095">
    <property type="entry name" value="PLAT"/>
    <property type="match status" value="1"/>
</dbReference>
<dbReference type="Proteomes" id="UP000475037">
    <property type="component" value="Unassembled WGS sequence"/>
</dbReference>
<evidence type="ECO:0000256" key="6">
    <source>
        <dbReference type="ARBA" id="ARBA00022729"/>
    </source>
</evidence>
<name>A0A6G1B4F6_CROCR</name>
<keyword evidence="9" id="KW-0325">Glycoprotein</keyword>
<comment type="caution">
    <text evidence="17">Lacks conserved residue(s) required for the propagation of feature annotation.</text>
</comment>
<evidence type="ECO:0000313" key="22">
    <source>
        <dbReference type="EMBL" id="KAF0883155.1"/>
    </source>
</evidence>
<evidence type="ECO:0000256" key="4">
    <source>
        <dbReference type="ARBA" id="ARBA00022475"/>
    </source>
</evidence>
<evidence type="ECO:0000256" key="10">
    <source>
        <dbReference type="ARBA" id="ARBA00023242"/>
    </source>
</evidence>
<dbReference type="FunFam" id="1.10.287.70:FF:000141">
    <property type="entry name" value="Polycystin family receptor for egg jelly"/>
    <property type="match status" value="1"/>
</dbReference>
<dbReference type="EMBL" id="VOAJ01002274">
    <property type="protein sequence ID" value="KAF0883155.1"/>
    <property type="molecule type" value="Genomic_DNA"/>
</dbReference>
<feature type="non-terminal residue" evidence="22">
    <location>
        <position position="1"/>
    </location>
</feature>
<evidence type="ECO:0000256" key="19">
    <source>
        <dbReference type="SAM" id="Phobius"/>
    </source>
</evidence>
<feature type="transmembrane region" description="Helical" evidence="19">
    <location>
        <begin position="1459"/>
        <end position="1481"/>
    </location>
</feature>
<dbReference type="SUPFAM" id="SSF49723">
    <property type="entry name" value="Lipase/lipooxygenase domain (PLAT/LH2 domain)"/>
    <property type="match status" value="1"/>
</dbReference>
<evidence type="ECO:0000256" key="11">
    <source>
        <dbReference type="ARBA" id="ARBA00023329"/>
    </source>
</evidence>
<evidence type="ECO:0000256" key="5">
    <source>
        <dbReference type="ARBA" id="ARBA00022692"/>
    </source>
</evidence>
<evidence type="ECO:0000259" key="20">
    <source>
        <dbReference type="PROSITE" id="PS50095"/>
    </source>
</evidence>
<protein>
    <recommendedName>
        <fullName evidence="14">Polycystin family receptor for egg jelly</fullName>
    </recommendedName>
    <alternativeName>
        <fullName evidence="15">PKD and REJ homolog</fullName>
    </alternativeName>
    <alternativeName>
        <fullName evidence="16">Polycystic kidney disease and receptor for egg jelly-related protein</fullName>
    </alternativeName>
</protein>
<keyword evidence="7 19" id="KW-1133">Transmembrane helix</keyword>
<feature type="domain" description="PLAT" evidence="20">
    <location>
        <begin position="1077"/>
        <end position="1194"/>
    </location>
</feature>
<evidence type="ECO:0000259" key="21">
    <source>
        <dbReference type="PROSITE" id="PS51111"/>
    </source>
</evidence>
<dbReference type="PROSITE" id="PS51111">
    <property type="entry name" value="REJ"/>
    <property type="match status" value="1"/>
</dbReference>
<dbReference type="GO" id="GO:0005262">
    <property type="term" value="F:calcium channel activity"/>
    <property type="evidence" value="ECO:0007669"/>
    <property type="project" value="TreeGrafter"/>
</dbReference>
<dbReference type="InterPro" id="IPR042060">
    <property type="entry name" value="PLAT_polycystin1"/>
</dbReference>
<feature type="transmembrane region" description="Helical" evidence="19">
    <location>
        <begin position="1424"/>
        <end position="1447"/>
    </location>
</feature>
<evidence type="ECO:0000256" key="15">
    <source>
        <dbReference type="ARBA" id="ARBA00077182"/>
    </source>
</evidence>
<feature type="transmembrane region" description="Helical" evidence="19">
    <location>
        <begin position="1938"/>
        <end position="1960"/>
    </location>
</feature>
<sequence length="2102" mass="238524">RAASALPAAHRRPYAAFAAQAECPTDGPTPVVLEAVGADGPQAIESSVSWQLPAPLRCVVLLVRINRNQDPVVLNRRMDTTLNATFQFDCLEATLINPKWRVYSVLSVSDVPDWNQPLDVPQLRLGRTPAFMHIPPNSLSWGVYVFNFTLDIYTGSSNTPLATGSDAVYVTVLRSDLQAVVMPAGPSITINFTDALVLDGTMSSDPDSGNASAGLLFSWYCTTDNTNYQGERITLVSTKLCLAAKQADLRWPGASGPILSLLPRTLRGRGVYYFRMVIRKGSRTAFADRMVHVLLGPTPAAHISCIENCDNFLMISDRFSLFLNCTGCAGGHNTYNWSILSTSGKEMAFDWATETTTGRTGPYLSIKPFAFRAFPEATFWVSVYSVTWSGAPLKLRYSFIINYAPQTGACNINPDQGLAFLTKFVVQCTNFTDKNIPLTYKMVVSDLYDFGQISSVKENTLGAILYWGNESTSPPSFLPVGVSANRYVMKIIVQVYDTLGAYTLETLYATVRPPTDRISSRSVLDRLFNFTMGPNSSLSTLLDEQDFLPAGYLIYMAASVVNNMKTNLTLQADRTRLRDHLVNQTFVLRNSTLEEISQVVMCVTKVTQTTSGFSRMAQKLATRRIWQANHALLQSPQTGKPFHAEQIEIVSTGILTSLSNIVKLTVHYEEVDEPFYGLELLADTILAGMGPGNETTEMTASSFNMSLQKTEMRHIKELFSNEKLGRSYFHLVLNASSVPSMPENAVISTMFCEFADDPFPWLSQQEKYSAEVVGFRMTGFAANGDTIEIMPNVAEVHILRKNLSFAVFSLTVGPDNAPDKVNQPFKRTTGGFSFEVDSNTVSEVLVQIVTEVTLVFTVSVYSGREITPTALVATFFVPYDIPPISNQSDLFHPACVVKVARVICLPSSLLQVIAQRGSSSECTVTMTLQAPRFVVAPSDKLVSLALFSVQCLDMYGIQTDWREDTCVLGEKTTWDKMHCICQNPRRARRQLEVITKASMHLRTHFLTAKVIVVPNPIDLRLELIKNVPQNPVTLFVVLFIMLTYIFLAFWALHKDAMDQLLRQYVITLPDNDPYDKVCYLLTVFTGIRCGAGTRANVFIQLKGTEGDSNVHCLSHPYFTTLYQGSINTFLLTTKRDLGDIHSIRVWHNNEGRAPSWYLSRIKVENLFSRHIWLFICRKWLSIDSSLDRTFHVTSPNQSLNKVDYFLIDSAYNLGRNHMWFSVFSGATARPFNRLQRLSCCLAMLLSSLLCNIMFFNLNKEEDAMEPERKYTRSLMIGLESVLITLPVQLLIDFLFTYSQKEACLTLEEMSSQKSPLMRVPSEYWEECLKTWHAQETEGAPAREASKGPPRKSTKRHQEAPDKVAFTKHHQRKKAESKVPRPQDVNANASNQNAEGHQGVAPEQQTSLKNPLELQNEHRLVLPRCFVYIAWFLVFATCSVSAFFIVFYGLTYGYEKSIEWLFASFCAFCLSVFLVQPSKIILLSGFRTSRTKFCKNLSWASKYHYTEINLFREKMTPEDMRRRHEQVLRLRSSRMYQPLTKDEIRIFQRKKRIERRALLFLSYVLTHFLFLALLLSLVAVLRHTDSFYYNQFIRDQFSVDLGTVTRLEDIYRWLDAVLVPLLHNDLNPTSLPDSSSKILGLPLLRQVRARPGAKLCPPAKDFVQNSMEREIRCHPEYGTDPEDTQSYSNVWNKVSKRAVDKNTNGFTYKPQEKTWVYFSHGLLHTYGSGGYAFYFFPEQQRFNSTVRLQELQSSDWLDEQTWAVILELTTFNPDVSLFCSTSVIFEVSQLGVVNTSISTHSFSLADFDRRTSTEIYLYVAVVIFFLAYVVDEGYVILQERASYVRSVYNLLNLALKCIFTVLIVLFLRKHFLATGIIQFYLSNPVEFVPFHAVSRVDHSMRIILGFLLFLTILKTLRYSRFFYDVRLAQRAIQTALPGICHMALVVSVYFFVYMAFGYLVFGQHEWNYSNLIQATQTIFSYCVSAFQNTEFSNNRVLGVLFLSSFMLVMICILINLFQAVILSAYEEMKQPVYEEPSDEAEAMTYLCRKLRTMCRCLSFQPKARDEPEFFVDMLYGQPEKNSRRYLGLKTRNINGKKMVYLVV</sequence>
<dbReference type="PANTHER" id="PTHR10877:SF185">
    <property type="entry name" value="POLYCYSTIN FAMILY RECEPTOR FOR EGG JELLY"/>
    <property type="match status" value="1"/>
</dbReference>
<keyword evidence="6" id="KW-0732">Signal</keyword>
<keyword evidence="11" id="KW-0968">Cytoplasmic vesicle</keyword>
<feature type="transmembrane region" description="Helical" evidence="19">
    <location>
        <begin position="1032"/>
        <end position="1052"/>
    </location>
</feature>
<keyword evidence="23" id="KW-1185">Reference proteome</keyword>
<feature type="domain" description="REJ" evidence="21">
    <location>
        <begin position="58"/>
        <end position="757"/>
    </location>
</feature>
<dbReference type="InterPro" id="IPR002859">
    <property type="entry name" value="PKD/REJ-like"/>
</dbReference>
<evidence type="ECO:0000256" key="1">
    <source>
        <dbReference type="ARBA" id="ARBA00004123"/>
    </source>
</evidence>